<evidence type="ECO:0000256" key="3">
    <source>
        <dbReference type="ARBA" id="ARBA00005435"/>
    </source>
</evidence>
<dbReference type="GO" id="GO:0005739">
    <property type="term" value="C:mitochondrion"/>
    <property type="evidence" value="ECO:0007669"/>
    <property type="project" value="UniProtKB-SubCell"/>
</dbReference>
<dbReference type="VEuPathDB" id="FungiDB:CND02570"/>
<keyword evidence="12 16" id="KW-1133">Transmembrane helix</keyword>
<evidence type="ECO:0000256" key="4">
    <source>
        <dbReference type="ARBA" id="ARBA00013404"/>
    </source>
</evidence>
<keyword evidence="13" id="KW-0496">Mitochondrion</keyword>
<keyword evidence="6 16" id="KW-0812">Transmembrane</keyword>
<dbReference type="FunCoup" id="Q5KIL1">
    <property type="interactions" value="4"/>
</dbReference>
<dbReference type="InterPro" id="IPR035437">
    <property type="entry name" value="SNase_OB-fold_sf"/>
</dbReference>
<dbReference type="eggNOG" id="ENOG502S1U4">
    <property type="taxonomic scope" value="Eukaryota"/>
</dbReference>
<keyword evidence="7" id="KW-0540">Nuclease</keyword>
<dbReference type="STRING" id="214684.Q5KIL1"/>
<dbReference type="GO" id="GO:0046872">
    <property type="term" value="F:metal ion binding"/>
    <property type="evidence" value="ECO:0007669"/>
    <property type="project" value="UniProtKB-KW"/>
</dbReference>
<keyword evidence="14 16" id="KW-0472">Membrane</keyword>
<comment type="similarity">
    <text evidence="3">Belongs to the LCL3 family.</text>
</comment>
<dbReference type="SUPFAM" id="SSF50199">
    <property type="entry name" value="Staphylococcal nuclease"/>
    <property type="match status" value="1"/>
</dbReference>
<evidence type="ECO:0000256" key="11">
    <source>
        <dbReference type="ARBA" id="ARBA00022837"/>
    </source>
</evidence>
<dbReference type="GeneID" id="3257154"/>
<evidence type="ECO:0000256" key="7">
    <source>
        <dbReference type="ARBA" id="ARBA00022722"/>
    </source>
</evidence>
<dbReference type="KEGG" id="cne:CND02570"/>
<keyword evidence="8" id="KW-0479">Metal-binding</keyword>
<dbReference type="PROSITE" id="PS50830">
    <property type="entry name" value="TNASE_3"/>
    <property type="match status" value="1"/>
</dbReference>
<keyword evidence="10" id="KW-0378">Hydrolase</keyword>
<dbReference type="Proteomes" id="UP000002149">
    <property type="component" value="Chromosome 4"/>
</dbReference>
<protein>
    <recommendedName>
        <fullName evidence="4">Probable endonuclease LCL3</fullName>
    </recommendedName>
    <alternativeName>
        <fullName evidence="5">Probable endonuclease lcl3</fullName>
    </alternativeName>
</protein>
<dbReference type="FunFam" id="2.40.50.90:FF:000029">
    <property type="entry name" value="Probable endonuclease lcl3"/>
    <property type="match status" value="1"/>
</dbReference>
<feature type="transmembrane region" description="Helical" evidence="16">
    <location>
        <begin position="37"/>
        <end position="58"/>
    </location>
</feature>
<dbReference type="SMART" id="SM00318">
    <property type="entry name" value="SNc"/>
    <property type="match status" value="1"/>
</dbReference>
<dbReference type="Gene3D" id="2.40.50.90">
    <property type="match status" value="1"/>
</dbReference>
<accession>Q55TS6</accession>
<evidence type="ECO:0000256" key="16">
    <source>
        <dbReference type="SAM" id="Phobius"/>
    </source>
</evidence>
<evidence type="ECO:0000313" key="18">
    <source>
        <dbReference type="EMBL" id="AAW43168.1"/>
    </source>
</evidence>
<evidence type="ECO:0000256" key="15">
    <source>
        <dbReference type="SAM" id="MobiDB-lite"/>
    </source>
</evidence>
<reference evidence="18 19" key="1">
    <citation type="journal article" date="2005" name="Science">
        <title>The genome of the basidiomycetous yeast and human pathogen Cryptococcus neoformans.</title>
        <authorList>
            <person name="Loftus B.J."/>
            <person name="Fung E."/>
            <person name="Roncaglia P."/>
            <person name="Rowley D."/>
            <person name="Amedeo P."/>
            <person name="Bruno D."/>
            <person name="Vamathevan J."/>
            <person name="Miranda M."/>
            <person name="Anderson I.J."/>
            <person name="Fraser J.A."/>
            <person name="Allen J.E."/>
            <person name="Bosdet I.E."/>
            <person name="Brent M.R."/>
            <person name="Chiu R."/>
            <person name="Doering T.L."/>
            <person name="Donlin M.J."/>
            <person name="D'Souza C.A."/>
            <person name="Fox D.S."/>
            <person name="Grinberg V."/>
            <person name="Fu J."/>
            <person name="Fukushima M."/>
            <person name="Haas B.J."/>
            <person name="Huang J.C."/>
            <person name="Janbon G."/>
            <person name="Jones S.J."/>
            <person name="Koo H.L."/>
            <person name="Krzywinski M.I."/>
            <person name="Kwon-Chung J.K."/>
            <person name="Lengeler K.B."/>
            <person name="Maiti R."/>
            <person name="Marra M.A."/>
            <person name="Marra R.E."/>
            <person name="Mathewson C.A."/>
            <person name="Mitchell T.G."/>
            <person name="Pertea M."/>
            <person name="Riggs F.R."/>
            <person name="Salzberg S.L."/>
            <person name="Schein J.E."/>
            <person name="Shvartsbeyn A."/>
            <person name="Shin H."/>
            <person name="Shumway M."/>
            <person name="Specht C.A."/>
            <person name="Suh B.B."/>
            <person name="Tenney A."/>
            <person name="Utterback T.R."/>
            <person name="Wickes B.L."/>
            <person name="Wortman J.R."/>
            <person name="Wye N.H."/>
            <person name="Kronstad J.W."/>
            <person name="Lodge J.K."/>
            <person name="Heitman J."/>
            <person name="Davis R.W."/>
            <person name="Fraser C.M."/>
            <person name="Hyman R.W."/>
        </authorList>
    </citation>
    <scope>NUCLEOTIDE SEQUENCE [LARGE SCALE GENOMIC DNA]</scope>
    <source>
        <strain evidence="19">JEC21 / ATCC MYA-565</strain>
    </source>
</reference>
<evidence type="ECO:0000256" key="5">
    <source>
        <dbReference type="ARBA" id="ARBA00014651"/>
    </source>
</evidence>
<dbReference type="GO" id="GO:0016020">
    <property type="term" value="C:membrane"/>
    <property type="evidence" value="ECO:0007669"/>
    <property type="project" value="UniProtKB-SubCell"/>
</dbReference>
<feature type="region of interest" description="Disordered" evidence="15">
    <location>
        <begin position="1"/>
        <end position="28"/>
    </location>
</feature>
<evidence type="ECO:0000256" key="8">
    <source>
        <dbReference type="ARBA" id="ARBA00022723"/>
    </source>
</evidence>
<dbReference type="OrthoDB" id="430293at2759"/>
<keyword evidence="9" id="KW-0255">Endonuclease</keyword>
<evidence type="ECO:0000256" key="6">
    <source>
        <dbReference type="ARBA" id="ARBA00022692"/>
    </source>
</evidence>
<dbReference type="Pfam" id="PF00565">
    <property type="entry name" value="SNase"/>
    <property type="match status" value="1"/>
</dbReference>
<sequence>MSASYSPQKNPQHQQLSSEPPHASSSAWSGNLGEDPVFIGIVSAVGASAFTLLGVMGYRRYWRRIKNADYVTSELLRRKTWVKGIVTSVGDGDNLRLYHTPGPFFQYPLKIRSVPTTQKGLRNETISIRIAGVDAPENAHFGNPAQPHARESLEWLRATILGKRMRCQLLAKDQYNRIVAVPYISRRFWWDRPLPLMMLREGMAVVYKAGGADYGPWGLDEMLKVEAEARNAKRGLWALKKFESPGDFKARMKLKSDVSEERPEGKLPSGWIALVKRLMGRT</sequence>
<comment type="subcellular location">
    <subcellularLocation>
        <location evidence="1">Membrane</location>
        <topology evidence="1">Single-pass membrane protein</topology>
    </subcellularLocation>
    <subcellularLocation>
        <location evidence="2">Mitochondrion</location>
    </subcellularLocation>
</comment>
<dbReference type="PaxDb" id="214684-Q5KIL1"/>
<gene>
    <name evidence="18" type="ordered locus">CND02570</name>
</gene>
<evidence type="ECO:0000256" key="12">
    <source>
        <dbReference type="ARBA" id="ARBA00022989"/>
    </source>
</evidence>
<accession>Q5KIL1</accession>
<dbReference type="GO" id="GO:0016787">
    <property type="term" value="F:hydrolase activity"/>
    <property type="evidence" value="ECO:0007669"/>
    <property type="project" value="UniProtKB-KW"/>
</dbReference>
<dbReference type="PANTHER" id="PTHR12302">
    <property type="entry name" value="EBNA2 BINDING PROTEIN P100"/>
    <property type="match status" value="1"/>
</dbReference>
<evidence type="ECO:0000256" key="14">
    <source>
        <dbReference type="ARBA" id="ARBA00023136"/>
    </source>
</evidence>
<evidence type="ECO:0000313" key="19">
    <source>
        <dbReference type="Proteomes" id="UP000002149"/>
    </source>
</evidence>
<dbReference type="GO" id="GO:0004519">
    <property type="term" value="F:endonuclease activity"/>
    <property type="evidence" value="ECO:0007669"/>
    <property type="project" value="UniProtKB-KW"/>
</dbReference>
<proteinExistence type="inferred from homology"/>
<dbReference type="OMA" id="IYHTPGG"/>
<dbReference type="PANTHER" id="PTHR12302:SF3">
    <property type="entry name" value="SERINE_THREONINE-PROTEIN KINASE 31"/>
    <property type="match status" value="1"/>
</dbReference>
<dbReference type="EMBL" id="AE017344">
    <property type="protein sequence ID" value="AAW43168.1"/>
    <property type="molecule type" value="Genomic_DNA"/>
</dbReference>
<evidence type="ECO:0000259" key="17">
    <source>
        <dbReference type="PROSITE" id="PS50830"/>
    </source>
</evidence>
<keyword evidence="11" id="KW-0106">Calcium</keyword>
<keyword evidence="19" id="KW-1185">Reference proteome</keyword>
<evidence type="ECO:0000256" key="10">
    <source>
        <dbReference type="ARBA" id="ARBA00022801"/>
    </source>
</evidence>
<feature type="domain" description="TNase-like" evidence="17">
    <location>
        <begin position="80"/>
        <end position="239"/>
    </location>
</feature>
<dbReference type="InParanoid" id="Q5KIL1"/>
<dbReference type="HOGENOM" id="CLU_046484_0_1_1"/>
<dbReference type="InterPro" id="IPR016071">
    <property type="entry name" value="Staphylococal_nuclease_OB-fold"/>
</dbReference>
<dbReference type="RefSeq" id="XP_570475.1">
    <property type="nucleotide sequence ID" value="XM_570475.2"/>
</dbReference>
<evidence type="ECO:0000256" key="2">
    <source>
        <dbReference type="ARBA" id="ARBA00004173"/>
    </source>
</evidence>
<evidence type="ECO:0000256" key="1">
    <source>
        <dbReference type="ARBA" id="ARBA00004167"/>
    </source>
</evidence>
<dbReference type="AlphaFoldDB" id="Q5KIL1"/>
<evidence type="ECO:0000256" key="9">
    <source>
        <dbReference type="ARBA" id="ARBA00022759"/>
    </source>
</evidence>
<name>Q5KIL1_CRYD1</name>
<evidence type="ECO:0000256" key="13">
    <source>
        <dbReference type="ARBA" id="ARBA00023128"/>
    </source>
</evidence>
<organism evidence="18 19">
    <name type="scientific">Cryptococcus deneoformans (strain JEC21 / ATCC MYA-565)</name>
    <name type="common">Cryptococcus neoformans var. neoformans serotype D</name>
    <dbReference type="NCBI Taxonomy" id="214684"/>
    <lineage>
        <taxon>Eukaryota</taxon>
        <taxon>Fungi</taxon>
        <taxon>Dikarya</taxon>
        <taxon>Basidiomycota</taxon>
        <taxon>Agaricomycotina</taxon>
        <taxon>Tremellomycetes</taxon>
        <taxon>Tremellales</taxon>
        <taxon>Cryptococcaceae</taxon>
        <taxon>Cryptococcus</taxon>
        <taxon>Cryptococcus neoformans species complex</taxon>
    </lineage>
</organism>